<keyword evidence="2" id="KW-1185">Reference proteome</keyword>
<accession>A0ACB8AGI1</accession>
<proteinExistence type="predicted"/>
<protein>
    <submittedName>
        <fullName evidence="1">Uncharacterized protein</fullName>
    </submittedName>
</protein>
<comment type="caution">
    <text evidence="1">The sequence shown here is derived from an EMBL/GenBank/DDBJ whole genome shotgun (WGS) entry which is preliminary data.</text>
</comment>
<reference evidence="1" key="1">
    <citation type="journal article" date="2021" name="New Phytol.">
        <title>Evolutionary innovations through gain and loss of genes in the ectomycorrhizal Boletales.</title>
        <authorList>
            <person name="Wu G."/>
            <person name="Miyauchi S."/>
            <person name="Morin E."/>
            <person name="Kuo A."/>
            <person name="Drula E."/>
            <person name="Varga T."/>
            <person name="Kohler A."/>
            <person name="Feng B."/>
            <person name="Cao Y."/>
            <person name="Lipzen A."/>
            <person name="Daum C."/>
            <person name="Hundley H."/>
            <person name="Pangilinan J."/>
            <person name="Johnson J."/>
            <person name="Barry K."/>
            <person name="LaButti K."/>
            <person name="Ng V."/>
            <person name="Ahrendt S."/>
            <person name="Min B."/>
            <person name="Choi I.G."/>
            <person name="Park H."/>
            <person name="Plett J.M."/>
            <person name="Magnuson J."/>
            <person name="Spatafora J.W."/>
            <person name="Nagy L.G."/>
            <person name="Henrissat B."/>
            <person name="Grigoriev I.V."/>
            <person name="Yang Z.L."/>
            <person name="Xu J."/>
            <person name="Martin F.M."/>
        </authorList>
    </citation>
    <scope>NUCLEOTIDE SEQUENCE</scope>
    <source>
        <strain evidence="1">ATCC 28755</strain>
    </source>
</reference>
<evidence type="ECO:0000313" key="2">
    <source>
        <dbReference type="Proteomes" id="UP000790377"/>
    </source>
</evidence>
<dbReference type="Proteomes" id="UP000790377">
    <property type="component" value="Unassembled WGS sequence"/>
</dbReference>
<sequence length="411" mass="46745">MASTPEYWTRIVFIIDAPSPISVQSCFQWSQNLPLDVYVTCYGAHMPNHSWTEQDRQRERAQVAQVMDSLRPNVPRCTSIRFDVVHASSLPLICEDFHGEAPDLRELELTCLFDDETNSARYELDATRTWDFFCPKLSKLALNGANFATSPQLFDSVQTLVLLNLSHYKASHCSPWRLRPHDVCSALARMPFRVQRVHSLIIQDVEFDAGVQLASDVSLEFDAELIAFHRIKSNDIFQILDCTGIWTEGIIFEQCPIANLSAPIPGNFLQFLNIAIDQDLSVPLTGWLGDTLYIFASPCFNDDLLRDLADDGRTLTQADGEGAARFICDELKQLHISNCTNFSVESLKEMIKSRKEVAYHYNPWEDNDDMYLTDFDVVPPIHVLRVGGGPPLGAEDREWFWQNVPEFSWTS</sequence>
<gene>
    <name evidence="1" type="ORF">BJ138DRAFT_1100084</name>
</gene>
<evidence type="ECO:0000313" key="1">
    <source>
        <dbReference type="EMBL" id="KAH7912666.1"/>
    </source>
</evidence>
<name>A0ACB8AGI1_9AGAM</name>
<dbReference type="EMBL" id="MU267646">
    <property type="protein sequence ID" value="KAH7912666.1"/>
    <property type="molecule type" value="Genomic_DNA"/>
</dbReference>
<organism evidence="1 2">
    <name type="scientific">Hygrophoropsis aurantiaca</name>
    <dbReference type="NCBI Taxonomy" id="72124"/>
    <lineage>
        <taxon>Eukaryota</taxon>
        <taxon>Fungi</taxon>
        <taxon>Dikarya</taxon>
        <taxon>Basidiomycota</taxon>
        <taxon>Agaricomycotina</taxon>
        <taxon>Agaricomycetes</taxon>
        <taxon>Agaricomycetidae</taxon>
        <taxon>Boletales</taxon>
        <taxon>Coniophorineae</taxon>
        <taxon>Hygrophoropsidaceae</taxon>
        <taxon>Hygrophoropsis</taxon>
    </lineage>
</organism>